<evidence type="ECO:0008006" key="4">
    <source>
        <dbReference type="Google" id="ProtNLM"/>
    </source>
</evidence>
<accession>A0ABZ1C554</accession>
<keyword evidence="1" id="KW-0472">Membrane</keyword>
<protein>
    <recommendedName>
        <fullName evidence="4">DUF2946 domain-containing protein</fullName>
    </recommendedName>
</protein>
<organism evidence="2 3">
    <name type="scientific">Actomonas aquatica</name>
    <dbReference type="NCBI Taxonomy" id="2866162"/>
    <lineage>
        <taxon>Bacteria</taxon>
        <taxon>Pseudomonadati</taxon>
        <taxon>Verrucomicrobiota</taxon>
        <taxon>Opitutia</taxon>
        <taxon>Opitutales</taxon>
        <taxon>Opitutaceae</taxon>
        <taxon>Actomonas</taxon>
    </lineage>
</organism>
<name>A0ABZ1C554_9BACT</name>
<sequence>MFISAHYRKAQPRRRVLAVLLAWTVFALGVLTVAPELHVVVHDDAHSPEHSCAVDLFAGGVTPALTVVLFAPVALLALGSITPVTRVAQPTPTWSLPPGRAPPQM</sequence>
<feature type="transmembrane region" description="Helical" evidence="1">
    <location>
        <begin position="56"/>
        <end position="78"/>
    </location>
</feature>
<reference evidence="2 3" key="1">
    <citation type="submission" date="2023-12" db="EMBL/GenBank/DDBJ databases">
        <title>Description of an unclassified Opitutus bacterium of Verrucomicrobiota.</title>
        <authorList>
            <person name="Zhang D.-F."/>
        </authorList>
    </citation>
    <scope>NUCLEOTIDE SEQUENCE [LARGE SCALE GENOMIC DNA]</scope>
    <source>
        <strain evidence="2 3">WL0086</strain>
    </source>
</reference>
<dbReference type="RefSeq" id="WP_221030696.1">
    <property type="nucleotide sequence ID" value="NZ_CP139781.1"/>
</dbReference>
<evidence type="ECO:0000313" key="3">
    <source>
        <dbReference type="Proteomes" id="UP000738431"/>
    </source>
</evidence>
<gene>
    <name evidence="2" type="ORF">K1X11_018775</name>
</gene>
<keyword evidence="3" id="KW-1185">Reference proteome</keyword>
<keyword evidence="1" id="KW-1133">Transmembrane helix</keyword>
<evidence type="ECO:0000313" key="2">
    <source>
        <dbReference type="EMBL" id="WRQ86861.1"/>
    </source>
</evidence>
<dbReference type="EMBL" id="CP139781">
    <property type="protein sequence ID" value="WRQ86861.1"/>
    <property type="molecule type" value="Genomic_DNA"/>
</dbReference>
<evidence type="ECO:0000256" key="1">
    <source>
        <dbReference type="SAM" id="Phobius"/>
    </source>
</evidence>
<proteinExistence type="predicted"/>
<keyword evidence="1" id="KW-0812">Transmembrane</keyword>
<dbReference type="Proteomes" id="UP000738431">
    <property type="component" value="Chromosome"/>
</dbReference>